<dbReference type="Pfam" id="PF13495">
    <property type="entry name" value="Phage_int_SAM_4"/>
    <property type="match status" value="1"/>
</dbReference>
<reference evidence="7 8" key="1">
    <citation type="submission" date="2019-04" db="EMBL/GenBank/DDBJ databases">
        <title>Bacillus caeni sp. nov., a bacterium isolated from mangrove sediment.</title>
        <authorList>
            <person name="Huang H."/>
            <person name="Mo K."/>
            <person name="Hu Y."/>
        </authorList>
    </citation>
    <scope>NUCLEOTIDE SEQUENCE [LARGE SCALE GENOMIC DNA]</scope>
    <source>
        <strain evidence="7 8">HB172195</strain>
    </source>
</reference>
<organism evidence="7 8">
    <name type="scientific">Exobacillus caeni</name>
    <dbReference type="NCBI Taxonomy" id="2574798"/>
    <lineage>
        <taxon>Bacteria</taxon>
        <taxon>Bacillati</taxon>
        <taxon>Bacillota</taxon>
        <taxon>Bacilli</taxon>
        <taxon>Bacillales</taxon>
        <taxon>Guptibacillaceae</taxon>
        <taxon>Exobacillus</taxon>
    </lineage>
</organism>
<dbReference type="InterPro" id="IPR004107">
    <property type="entry name" value="Integrase_SAM-like_N"/>
</dbReference>
<dbReference type="PROSITE" id="PS51898">
    <property type="entry name" value="TYR_RECOMBINASE"/>
    <property type="match status" value="1"/>
</dbReference>
<dbReference type="PROSITE" id="PS51900">
    <property type="entry name" value="CB"/>
    <property type="match status" value="1"/>
</dbReference>
<dbReference type="SUPFAM" id="SSF56349">
    <property type="entry name" value="DNA breaking-rejoining enzymes"/>
    <property type="match status" value="1"/>
</dbReference>
<dbReference type="InterPro" id="IPR010998">
    <property type="entry name" value="Integrase_recombinase_N"/>
</dbReference>
<evidence type="ECO:0000313" key="7">
    <source>
        <dbReference type="EMBL" id="TLS37622.1"/>
    </source>
</evidence>
<dbReference type="Gene3D" id="1.10.443.10">
    <property type="entry name" value="Intergrase catalytic core"/>
    <property type="match status" value="1"/>
</dbReference>
<dbReference type="RefSeq" id="WP_138126231.1">
    <property type="nucleotide sequence ID" value="NZ_SWLG01000006.1"/>
</dbReference>
<dbReference type="AlphaFoldDB" id="A0A5R9F1W2"/>
<dbReference type="OrthoDB" id="2349923at2"/>
<dbReference type="PANTHER" id="PTHR30349">
    <property type="entry name" value="PHAGE INTEGRASE-RELATED"/>
    <property type="match status" value="1"/>
</dbReference>
<dbReference type="InterPro" id="IPR044068">
    <property type="entry name" value="CB"/>
</dbReference>
<dbReference type="Pfam" id="PF00589">
    <property type="entry name" value="Phage_integrase"/>
    <property type="match status" value="1"/>
</dbReference>
<dbReference type="Proteomes" id="UP000308230">
    <property type="component" value="Unassembled WGS sequence"/>
</dbReference>
<keyword evidence="1" id="KW-0229">DNA integration</keyword>
<keyword evidence="3" id="KW-0233">DNA recombination</keyword>
<dbReference type="GO" id="GO:0015074">
    <property type="term" value="P:DNA integration"/>
    <property type="evidence" value="ECO:0007669"/>
    <property type="project" value="UniProtKB-KW"/>
</dbReference>
<dbReference type="EMBL" id="SWLG01000006">
    <property type="protein sequence ID" value="TLS37622.1"/>
    <property type="molecule type" value="Genomic_DNA"/>
</dbReference>
<gene>
    <name evidence="7" type="ORF">FCL54_09705</name>
</gene>
<dbReference type="CDD" id="cd00397">
    <property type="entry name" value="DNA_BRE_C"/>
    <property type="match status" value="1"/>
</dbReference>
<dbReference type="GO" id="GO:0006310">
    <property type="term" value="P:DNA recombination"/>
    <property type="evidence" value="ECO:0007669"/>
    <property type="project" value="UniProtKB-KW"/>
</dbReference>
<name>A0A5R9F1W2_9BACL</name>
<evidence type="ECO:0000313" key="8">
    <source>
        <dbReference type="Proteomes" id="UP000308230"/>
    </source>
</evidence>
<sequence>MMEQKLPDCFESYLSFLETRGRQPSTIKRYRYDLEDFHRWLKLASSQQVNFDTIKALTTEELERYIDFLLTSRRYSERTIKRIITVINQLYRFYRSIGRLAFNPVSELSINTTESVEFKTEHFISTKEQERLISSVSSPDGLSDNQLKTRHLLIERNISIIQLFLQYGLSLRELVSLNMKDIHFEQNELEIQNMETKRIVKIKPEHKKQLYNYFKTIPVAVRPRLHSQDPFFVAFDFQRETYRWDYDYEKPKRLTEIAVQKMIRQEVARAGLRKGISAQHMRRTYVKDLITQHASEEDIKQRLGLKSSLTLKRYYNYVNSEQQYSS</sequence>
<evidence type="ECO:0000256" key="3">
    <source>
        <dbReference type="ARBA" id="ARBA00023172"/>
    </source>
</evidence>
<feature type="domain" description="Core-binding (CB)" evidence="6">
    <location>
        <begin position="4"/>
        <end position="95"/>
    </location>
</feature>
<dbReference type="Gene3D" id="1.10.150.130">
    <property type="match status" value="1"/>
</dbReference>
<keyword evidence="2 4" id="KW-0238">DNA-binding</keyword>
<comment type="caution">
    <text evidence="7">The sequence shown here is derived from an EMBL/GenBank/DDBJ whole genome shotgun (WGS) entry which is preliminary data.</text>
</comment>
<evidence type="ECO:0000256" key="2">
    <source>
        <dbReference type="ARBA" id="ARBA00023125"/>
    </source>
</evidence>
<evidence type="ECO:0000259" key="5">
    <source>
        <dbReference type="PROSITE" id="PS51898"/>
    </source>
</evidence>
<dbReference type="InterPro" id="IPR050090">
    <property type="entry name" value="Tyrosine_recombinase_XerCD"/>
</dbReference>
<dbReference type="GO" id="GO:0003677">
    <property type="term" value="F:DNA binding"/>
    <property type="evidence" value="ECO:0007669"/>
    <property type="project" value="UniProtKB-UniRule"/>
</dbReference>
<evidence type="ECO:0000256" key="4">
    <source>
        <dbReference type="PROSITE-ProRule" id="PRU01248"/>
    </source>
</evidence>
<dbReference type="InterPro" id="IPR013762">
    <property type="entry name" value="Integrase-like_cat_sf"/>
</dbReference>
<dbReference type="PANTHER" id="PTHR30349:SF86">
    <property type="entry name" value="INTEGRASE_RECOMBINASE AQ_AA09-RELATED"/>
    <property type="match status" value="1"/>
</dbReference>
<accession>A0A5R9F1W2</accession>
<evidence type="ECO:0000256" key="1">
    <source>
        <dbReference type="ARBA" id="ARBA00022908"/>
    </source>
</evidence>
<feature type="domain" description="Tyr recombinase" evidence="5">
    <location>
        <begin position="119"/>
        <end position="326"/>
    </location>
</feature>
<dbReference type="InterPro" id="IPR011010">
    <property type="entry name" value="DNA_brk_join_enz"/>
</dbReference>
<proteinExistence type="predicted"/>
<keyword evidence="8" id="KW-1185">Reference proteome</keyword>
<evidence type="ECO:0000259" key="6">
    <source>
        <dbReference type="PROSITE" id="PS51900"/>
    </source>
</evidence>
<dbReference type="InterPro" id="IPR002104">
    <property type="entry name" value="Integrase_catalytic"/>
</dbReference>
<protein>
    <submittedName>
        <fullName evidence="7">Integrase</fullName>
    </submittedName>
</protein>